<dbReference type="AlphaFoldDB" id="A0A2G5BGZ3"/>
<dbReference type="EMBL" id="KZ303490">
    <property type="protein sequence ID" value="PIA18289.1"/>
    <property type="molecule type" value="Genomic_DNA"/>
</dbReference>
<sequence>MPQRTSVLQQRIQLCFPFCYLRLLRLFYYCCQHSERGSNHMLVLALHFLLAGKPWIA</sequence>
<organism evidence="1 2">
    <name type="scientific">Coemansia reversa (strain ATCC 12441 / NRRL 1564)</name>
    <dbReference type="NCBI Taxonomy" id="763665"/>
    <lineage>
        <taxon>Eukaryota</taxon>
        <taxon>Fungi</taxon>
        <taxon>Fungi incertae sedis</taxon>
        <taxon>Zoopagomycota</taxon>
        <taxon>Kickxellomycotina</taxon>
        <taxon>Kickxellomycetes</taxon>
        <taxon>Kickxellales</taxon>
        <taxon>Kickxellaceae</taxon>
        <taxon>Coemansia</taxon>
    </lineage>
</organism>
<proteinExistence type="predicted"/>
<protein>
    <submittedName>
        <fullName evidence="1">Uncharacterized protein</fullName>
    </submittedName>
</protein>
<name>A0A2G5BGZ3_COERN</name>
<reference evidence="1 2" key="1">
    <citation type="journal article" date="2015" name="Genome Biol. Evol.">
        <title>Phylogenomic analyses indicate that early fungi evolved digesting cell walls of algal ancestors of land plants.</title>
        <authorList>
            <person name="Chang Y."/>
            <person name="Wang S."/>
            <person name="Sekimoto S."/>
            <person name="Aerts A.L."/>
            <person name="Choi C."/>
            <person name="Clum A."/>
            <person name="LaButti K.M."/>
            <person name="Lindquist E.A."/>
            <person name="Yee Ngan C."/>
            <person name="Ohm R.A."/>
            <person name="Salamov A.A."/>
            <person name="Grigoriev I.V."/>
            <person name="Spatafora J.W."/>
            <person name="Berbee M.L."/>
        </authorList>
    </citation>
    <scope>NUCLEOTIDE SEQUENCE [LARGE SCALE GENOMIC DNA]</scope>
    <source>
        <strain evidence="1 2">NRRL 1564</strain>
    </source>
</reference>
<evidence type="ECO:0000313" key="2">
    <source>
        <dbReference type="Proteomes" id="UP000242474"/>
    </source>
</evidence>
<accession>A0A2G5BGZ3</accession>
<keyword evidence="2" id="KW-1185">Reference proteome</keyword>
<dbReference type="Proteomes" id="UP000242474">
    <property type="component" value="Unassembled WGS sequence"/>
</dbReference>
<evidence type="ECO:0000313" key="1">
    <source>
        <dbReference type="EMBL" id="PIA18289.1"/>
    </source>
</evidence>
<gene>
    <name evidence="1" type="ORF">COEREDRAFT_91180</name>
</gene>